<name>A0AAW0H8K7_MYOGA</name>
<sequence length="107" mass="11409">MSGGYVLSCVQGQPLRDGEEVTQLLKGVPKDSSHVGTLEFSFSAGKNAPADIISEGQQSPPQGPSQSPKRELPLEETPALHPLNELPPSQPVSTRPAEPEEWRLGPS</sequence>
<dbReference type="AlphaFoldDB" id="A0AAW0H8K7"/>
<keyword evidence="3" id="KW-1185">Reference proteome</keyword>
<reference evidence="2 3" key="1">
    <citation type="journal article" date="2023" name="bioRxiv">
        <title>Conserved and derived expression patterns and positive selection on dental genes reveal complex evolutionary context of ever-growing rodent molars.</title>
        <authorList>
            <person name="Calamari Z.T."/>
            <person name="Song A."/>
            <person name="Cohen E."/>
            <person name="Akter M."/>
            <person name="Roy R.D."/>
            <person name="Hallikas O."/>
            <person name="Christensen M.M."/>
            <person name="Li P."/>
            <person name="Marangoni P."/>
            <person name="Jernvall J."/>
            <person name="Klein O.D."/>
        </authorList>
    </citation>
    <scope>NUCLEOTIDE SEQUENCE [LARGE SCALE GENOMIC DNA]</scope>
    <source>
        <strain evidence="2">V071</strain>
    </source>
</reference>
<proteinExistence type="predicted"/>
<feature type="region of interest" description="Disordered" evidence="1">
    <location>
        <begin position="42"/>
        <end position="107"/>
    </location>
</feature>
<accession>A0AAW0H8K7</accession>
<evidence type="ECO:0000313" key="2">
    <source>
        <dbReference type="EMBL" id="KAK7799144.1"/>
    </source>
</evidence>
<gene>
    <name evidence="2" type="ORF">U0070_011529</name>
</gene>
<dbReference type="Proteomes" id="UP001488838">
    <property type="component" value="Unassembled WGS sequence"/>
</dbReference>
<evidence type="ECO:0000313" key="3">
    <source>
        <dbReference type="Proteomes" id="UP001488838"/>
    </source>
</evidence>
<evidence type="ECO:0000256" key="1">
    <source>
        <dbReference type="SAM" id="MobiDB-lite"/>
    </source>
</evidence>
<protein>
    <submittedName>
        <fullName evidence="2">Uncharacterized protein</fullName>
    </submittedName>
</protein>
<feature type="compositionally biased region" description="Low complexity" evidence="1">
    <location>
        <begin position="54"/>
        <end position="67"/>
    </location>
</feature>
<organism evidence="2 3">
    <name type="scientific">Myodes glareolus</name>
    <name type="common">Bank vole</name>
    <name type="synonym">Clethrionomys glareolus</name>
    <dbReference type="NCBI Taxonomy" id="447135"/>
    <lineage>
        <taxon>Eukaryota</taxon>
        <taxon>Metazoa</taxon>
        <taxon>Chordata</taxon>
        <taxon>Craniata</taxon>
        <taxon>Vertebrata</taxon>
        <taxon>Euteleostomi</taxon>
        <taxon>Mammalia</taxon>
        <taxon>Eutheria</taxon>
        <taxon>Euarchontoglires</taxon>
        <taxon>Glires</taxon>
        <taxon>Rodentia</taxon>
        <taxon>Myomorpha</taxon>
        <taxon>Muroidea</taxon>
        <taxon>Cricetidae</taxon>
        <taxon>Arvicolinae</taxon>
        <taxon>Myodes</taxon>
    </lineage>
</organism>
<dbReference type="EMBL" id="JBBHLL010000635">
    <property type="protein sequence ID" value="KAK7799144.1"/>
    <property type="molecule type" value="Genomic_DNA"/>
</dbReference>
<feature type="compositionally biased region" description="Basic and acidic residues" evidence="1">
    <location>
        <begin position="97"/>
        <end position="107"/>
    </location>
</feature>
<comment type="caution">
    <text evidence="2">The sequence shown here is derived from an EMBL/GenBank/DDBJ whole genome shotgun (WGS) entry which is preliminary data.</text>
</comment>